<protein>
    <submittedName>
        <fullName evidence="6">DNA-binding response regulator</fullName>
    </submittedName>
</protein>
<dbReference type="InterPro" id="IPR000792">
    <property type="entry name" value="Tscrpt_reg_LuxR_C"/>
</dbReference>
<accession>A0A1D8TR33</accession>
<name>A0A1D8TR33_9CYAN</name>
<dbReference type="AlphaFoldDB" id="A0A1D8TR33"/>
<feature type="domain" description="Response regulatory" evidence="5">
    <location>
        <begin position="3"/>
        <end position="119"/>
    </location>
</feature>
<dbReference type="InterPro" id="IPR016032">
    <property type="entry name" value="Sig_transdc_resp-reg_C-effctor"/>
</dbReference>
<dbReference type="SMART" id="SM00448">
    <property type="entry name" value="REC"/>
    <property type="match status" value="1"/>
</dbReference>
<dbReference type="SMART" id="SM00421">
    <property type="entry name" value="HTH_LUXR"/>
    <property type="match status" value="1"/>
</dbReference>
<reference evidence="7" key="1">
    <citation type="submission" date="2016-10" db="EMBL/GenBank/DDBJ databases">
        <title>Comparative genomics uncovers the prolific and rare metabolic potential of the cyanobacterial genus Moorea.</title>
        <authorList>
            <person name="Leao T."/>
            <person name="Castelao G."/>
            <person name="Korobeynikov A."/>
            <person name="Monroe E.A."/>
            <person name="Podell S."/>
            <person name="Glukhov E."/>
            <person name="Allen E."/>
            <person name="Gerwick W.H."/>
            <person name="Gerwick L."/>
        </authorList>
    </citation>
    <scope>NUCLEOTIDE SEQUENCE [LARGE SCALE GENOMIC DNA]</scope>
    <source>
        <strain evidence="7">PAL-8-15-08-1</strain>
    </source>
</reference>
<keyword evidence="1 3" id="KW-0597">Phosphoprotein</keyword>
<evidence type="ECO:0000259" key="5">
    <source>
        <dbReference type="PROSITE" id="PS50110"/>
    </source>
</evidence>
<dbReference type="InterPro" id="IPR001789">
    <property type="entry name" value="Sig_transdc_resp-reg_receiver"/>
</dbReference>
<dbReference type="PROSITE" id="PS50110">
    <property type="entry name" value="RESPONSE_REGULATORY"/>
    <property type="match status" value="1"/>
</dbReference>
<gene>
    <name evidence="6" type="ORF">BJP34_11710</name>
</gene>
<dbReference type="RefSeq" id="WP_070392505.1">
    <property type="nucleotide sequence ID" value="NZ_CP017599.1"/>
</dbReference>
<sequence>MIRLLLADDQPIFRQGLAALLSLEDDLEVVGEANHGEEAIALTQKLQPDIILMDVRMPICDGVQATREIHTRYPWIRILVLTTFDNDDYVFQSLQAGALGYLLKSTPAPKVAAAIRSLYQGYSQLGPTIAPKVFSQLNNTQPEREKTDYHAQFNQRELEILKLLGQGKSNREIAAALNLTEGTIKNHLTNIFCELDVRDRTQAALWAYQNL</sequence>
<dbReference type="CDD" id="cd17535">
    <property type="entry name" value="REC_NarL-like"/>
    <property type="match status" value="1"/>
</dbReference>
<evidence type="ECO:0000256" key="3">
    <source>
        <dbReference type="PROSITE-ProRule" id="PRU00169"/>
    </source>
</evidence>
<dbReference type="InterPro" id="IPR058245">
    <property type="entry name" value="NreC/VraR/RcsB-like_REC"/>
</dbReference>
<dbReference type="KEGG" id="mpro:BJP34_11710"/>
<feature type="domain" description="HTH luxR-type" evidence="4">
    <location>
        <begin position="146"/>
        <end position="211"/>
    </location>
</feature>
<dbReference type="Pfam" id="PF00072">
    <property type="entry name" value="Response_reg"/>
    <property type="match status" value="1"/>
</dbReference>
<evidence type="ECO:0000256" key="1">
    <source>
        <dbReference type="ARBA" id="ARBA00022553"/>
    </source>
</evidence>
<keyword evidence="2 6" id="KW-0238">DNA-binding</keyword>
<feature type="modified residue" description="4-aspartylphosphate" evidence="3">
    <location>
        <position position="54"/>
    </location>
</feature>
<dbReference type="OrthoDB" id="509129at2"/>
<dbReference type="PRINTS" id="PR00038">
    <property type="entry name" value="HTHLUXR"/>
</dbReference>
<dbReference type="PANTHER" id="PTHR43214:SF43">
    <property type="entry name" value="TWO-COMPONENT RESPONSE REGULATOR"/>
    <property type="match status" value="1"/>
</dbReference>
<evidence type="ECO:0000259" key="4">
    <source>
        <dbReference type="PROSITE" id="PS50043"/>
    </source>
</evidence>
<evidence type="ECO:0000313" key="6">
    <source>
        <dbReference type="EMBL" id="AOX00034.1"/>
    </source>
</evidence>
<dbReference type="SUPFAM" id="SSF46894">
    <property type="entry name" value="C-terminal effector domain of the bipartite response regulators"/>
    <property type="match status" value="1"/>
</dbReference>
<dbReference type="InterPro" id="IPR039420">
    <property type="entry name" value="WalR-like"/>
</dbReference>
<dbReference type="SUPFAM" id="SSF52172">
    <property type="entry name" value="CheY-like"/>
    <property type="match status" value="1"/>
</dbReference>
<dbReference type="PANTHER" id="PTHR43214">
    <property type="entry name" value="TWO-COMPONENT RESPONSE REGULATOR"/>
    <property type="match status" value="1"/>
</dbReference>
<dbReference type="PROSITE" id="PS50043">
    <property type="entry name" value="HTH_LUXR_2"/>
    <property type="match status" value="1"/>
</dbReference>
<dbReference type="GO" id="GO:0003677">
    <property type="term" value="F:DNA binding"/>
    <property type="evidence" value="ECO:0007669"/>
    <property type="project" value="UniProtKB-KW"/>
</dbReference>
<organism evidence="6 7">
    <name type="scientific">Moorena producens PAL-8-15-08-1</name>
    <dbReference type="NCBI Taxonomy" id="1458985"/>
    <lineage>
        <taxon>Bacteria</taxon>
        <taxon>Bacillati</taxon>
        <taxon>Cyanobacteriota</taxon>
        <taxon>Cyanophyceae</taxon>
        <taxon>Coleofasciculales</taxon>
        <taxon>Coleofasciculaceae</taxon>
        <taxon>Moorena</taxon>
    </lineage>
</organism>
<dbReference type="GO" id="GO:0000160">
    <property type="term" value="P:phosphorelay signal transduction system"/>
    <property type="evidence" value="ECO:0007669"/>
    <property type="project" value="InterPro"/>
</dbReference>
<evidence type="ECO:0000256" key="2">
    <source>
        <dbReference type="ARBA" id="ARBA00023125"/>
    </source>
</evidence>
<dbReference type="GO" id="GO:0006355">
    <property type="term" value="P:regulation of DNA-templated transcription"/>
    <property type="evidence" value="ECO:0007669"/>
    <property type="project" value="InterPro"/>
</dbReference>
<dbReference type="Proteomes" id="UP000177870">
    <property type="component" value="Chromosome"/>
</dbReference>
<dbReference type="Pfam" id="PF00196">
    <property type="entry name" value="GerE"/>
    <property type="match status" value="1"/>
</dbReference>
<dbReference type="EMBL" id="CP017599">
    <property type="protein sequence ID" value="AOX00034.1"/>
    <property type="molecule type" value="Genomic_DNA"/>
</dbReference>
<dbReference type="CDD" id="cd06170">
    <property type="entry name" value="LuxR_C_like"/>
    <property type="match status" value="1"/>
</dbReference>
<dbReference type="STRING" id="1458985.BJP34_11710"/>
<proteinExistence type="predicted"/>
<dbReference type="Gene3D" id="3.40.50.2300">
    <property type="match status" value="1"/>
</dbReference>
<evidence type="ECO:0000313" key="7">
    <source>
        <dbReference type="Proteomes" id="UP000177870"/>
    </source>
</evidence>
<dbReference type="InterPro" id="IPR011006">
    <property type="entry name" value="CheY-like_superfamily"/>
</dbReference>